<comment type="caution">
    <text evidence="1">The sequence shown here is derived from an EMBL/GenBank/DDBJ whole genome shotgun (WGS) entry which is preliminary data.</text>
</comment>
<dbReference type="Proteomes" id="UP001172102">
    <property type="component" value="Unassembled WGS sequence"/>
</dbReference>
<dbReference type="PANTHER" id="PTHR10622:SF10">
    <property type="entry name" value="HET DOMAIN-CONTAINING PROTEIN"/>
    <property type="match status" value="1"/>
</dbReference>
<name>A0AA40AYC6_9PEZI</name>
<keyword evidence="2" id="KW-1185">Reference proteome</keyword>
<gene>
    <name evidence="1" type="ORF">B0H67DRAFT_471364</name>
</gene>
<dbReference type="AlphaFoldDB" id="A0AA40AYC6"/>
<accession>A0AA40AYC6</accession>
<feature type="non-terminal residue" evidence="1">
    <location>
        <position position="1"/>
    </location>
</feature>
<evidence type="ECO:0000313" key="2">
    <source>
        <dbReference type="Proteomes" id="UP001172102"/>
    </source>
</evidence>
<protein>
    <submittedName>
        <fullName evidence="1">Uncharacterized protein</fullName>
    </submittedName>
</protein>
<proteinExistence type="predicted"/>
<sequence length="70" mass="7879">NGLTPWDKYSTAQRMSWAANRKCTRVGDLAYCLLGLFDIKMPLLHGEGPHAFTRLQAEIFNTTDDHSLLA</sequence>
<dbReference type="PANTHER" id="PTHR10622">
    <property type="entry name" value="HET DOMAIN-CONTAINING PROTEIN"/>
    <property type="match status" value="1"/>
</dbReference>
<evidence type="ECO:0000313" key="1">
    <source>
        <dbReference type="EMBL" id="KAK0724247.1"/>
    </source>
</evidence>
<organism evidence="1 2">
    <name type="scientific">Lasiosphaeris hirsuta</name>
    <dbReference type="NCBI Taxonomy" id="260670"/>
    <lineage>
        <taxon>Eukaryota</taxon>
        <taxon>Fungi</taxon>
        <taxon>Dikarya</taxon>
        <taxon>Ascomycota</taxon>
        <taxon>Pezizomycotina</taxon>
        <taxon>Sordariomycetes</taxon>
        <taxon>Sordariomycetidae</taxon>
        <taxon>Sordariales</taxon>
        <taxon>Lasiosphaeriaceae</taxon>
        <taxon>Lasiosphaeris</taxon>
    </lineage>
</organism>
<reference evidence="1" key="1">
    <citation type="submission" date="2023-06" db="EMBL/GenBank/DDBJ databases">
        <title>Genome-scale phylogeny and comparative genomics of the fungal order Sordariales.</title>
        <authorList>
            <consortium name="Lawrence Berkeley National Laboratory"/>
            <person name="Hensen N."/>
            <person name="Bonometti L."/>
            <person name="Westerberg I."/>
            <person name="Brannstrom I.O."/>
            <person name="Guillou S."/>
            <person name="Cros-Aarteil S."/>
            <person name="Calhoun S."/>
            <person name="Haridas S."/>
            <person name="Kuo A."/>
            <person name="Mondo S."/>
            <person name="Pangilinan J."/>
            <person name="Riley R."/>
            <person name="Labutti K."/>
            <person name="Andreopoulos B."/>
            <person name="Lipzen A."/>
            <person name="Chen C."/>
            <person name="Yanf M."/>
            <person name="Daum C."/>
            <person name="Ng V."/>
            <person name="Clum A."/>
            <person name="Steindorff A."/>
            <person name="Ohm R."/>
            <person name="Martin F."/>
            <person name="Silar P."/>
            <person name="Natvig D."/>
            <person name="Lalanne C."/>
            <person name="Gautier V."/>
            <person name="Ament-Velasquez S.L."/>
            <person name="Kruys A."/>
            <person name="Hutchinson M.I."/>
            <person name="Powell A.J."/>
            <person name="Barry K."/>
            <person name="Miller A.N."/>
            <person name="Grigoriev I.V."/>
            <person name="Debuchy R."/>
            <person name="Gladieux P."/>
            <person name="Thoren M.H."/>
            <person name="Johannesson H."/>
        </authorList>
    </citation>
    <scope>NUCLEOTIDE SEQUENCE</scope>
    <source>
        <strain evidence="1">SMH4607-1</strain>
    </source>
</reference>
<dbReference type="EMBL" id="JAUKUA010000002">
    <property type="protein sequence ID" value="KAK0724247.1"/>
    <property type="molecule type" value="Genomic_DNA"/>
</dbReference>
<feature type="non-terminal residue" evidence="1">
    <location>
        <position position="70"/>
    </location>
</feature>